<dbReference type="AlphaFoldDB" id="A0AAW9PUW5"/>
<reference evidence="1" key="2">
    <citation type="submission" date="2024-01" db="EMBL/GenBank/DDBJ databases">
        <authorList>
            <person name="Macesic N."/>
        </authorList>
    </citation>
    <scope>NUCLEOTIDE SEQUENCE</scope>
    <source>
        <strain evidence="1">CPO071</strain>
    </source>
</reference>
<sequence length="310" mass="35903">MPQNTPVNTVLPLISSPRLGSYIVTFKPADDHELYGTYIWSQLASGSVYPLLQNLEITLRNAIDTEARKRFGDKWWDNPRFHCGKDITQTAFYGKILRAIDNLNDTWQKKQRKNKKPTAPLPQWSHDQIIAATDFSAWHFILNNDFAAPDSSQNRHYLWPVSTGRVFRTYNSVSSDEKKARSKIQSRVVEMRKYRNRLSHNEPIWVKAPNVRDAVTAIDTIRNKIRKIESLITIISPDKHLIMEKMGLFGQALRTCSVQELSIHNFTHPSCSLTRRQKRNLRGVISAAEKQNQSQVFEYASRIFSLHRVR</sequence>
<dbReference type="RefSeq" id="WP_101883327.1">
    <property type="nucleotide sequence ID" value="NZ_JARTTN020000004.1"/>
</dbReference>
<organism evidence="1 2">
    <name type="scientific">Klebsiella variicola</name>
    <dbReference type="NCBI Taxonomy" id="244366"/>
    <lineage>
        <taxon>Bacteria</taxon>
        <taxon>Pseudomonadati</taxon>
        <taxon>Pseudomonadota</taxon>
        <taxon>Gammaproteobacteria</taxon>
        <taxon>Enterobacterales</taxon>
        <taxon>Enterobacteriaceae</taxon>
        <taxon>Klebsiella/Raoultella group</taxon>
        <taxon>Klebsiella</taxon>
        <taxon>Klebsiella pneumoniae complex</taxon>
    </lineage>
</organism>
<gene>
    <name evidence="1" type="ORF">QAB22_030295</name>
</gene>
<proteinExistence type="predicted"/>
<evidence type="ECO:0000313" key="1">
    <source>
        <dbReference type="EMBL" id="MEC6060723.1"/>
    </source>
</evidence>
<protein>
    <submittedName>
        <fullName evidence="1">Abi family protein</fullName>
    </submittedName>
</protein>
<dbReference type="Proteomes" id="UP001176846">
    <property type="component" value="Unassembled WGS sequence"/>
</dbReference>
<evidence type="ECO:0000313" key="2">
    <source>
        <dbReference type="Proteomes" id="UP001176846"/>
    </source>
</evidence>
<reference evidence="1" key="1">
    <citation type="journal article" date="2023" name="Nat. Commun.">
        <title>Genomic dissection of endemic carbapenem resistance reveals metallo-beta-lactamase dissemination through clonal, plasmid and integron transfer.</title>
        <authorList>
            <person name="Macesic N."/>
            <person name="Hawkey J."/>
            <person name="Vezina B."/>
            <person name="Wisniewski J.A."/>
            <person name="Cottingham H."/>
            <person name="Blakeway L.V."/>
            <person name="Harshegyi T."/>
            <person name="Pragastis K."/>
            <person name="Badoordeen G.Z."/>
            <person name="Dennison A."/>
            <person name="Spelman D.W."/>
            <person name="Jenney A.W.J."/>
            <person name="Peleg A.Y."/>
        </authorList>
    </citation>
    <scope>NUCLEOTIDE SEQUENCE</scope>
    <source>
        <strain evidence="1">CPO071</strain>
    </source>
</reference>
<name>A0AAW9PUW5_KLEVA</name>
<accession>A0AAW9PUW5</accession>
<dbReference type="EMBL" id="JARTTN020000004">
    <property type="protein sequence ID" value="MEC6060723.1"/>
    <property type="molecule type" value="Genomic_DNA"/>
</dbReference>
<comment type="caution">
    <text evidence="1">The sequence shown here is derived from an EMBL/GenBank/DDBJ whole genome shotgun (WGS) entry which is preliminary data.</text>
</comment>